<accession>A0A0T6AU48</accession>
<reference evidence="7 8" key="1">
    <citation type="submission" date="2015-09" db="EMBL/GenBank/DDBJ databases">
        <title>Draft genome of the scarab beetle Oryctes borbonicus.</title>
        <authorList>
            <person name="Meyer J.M."/>
            <person name="Markov G.V."/>
            <person name="Baskaran P."/>
            <person name="Herrmann M."/>
            <person name="Sommer R.J."/>
            <person name="Roedelsperger C."/>
        </authorList>
    </citation>
    <scope>NUCLEOTIDE SEQUENCE [LARGE SCALE GENOMIC DNA]</scope>
    <source>
        <strain evidence="7">OB123</strain>
        <tissue evidence="7">Whole animal</tissue>
    </source>
</reference>
<dbReference type="AlphaFoldDB" id="A0A0T6AU48"/>
<name>A0A0T6AU48_9SCAR</name>
<evidence type="ECO:0000313" key="8">
    <source>
        <dbReference type="Proteomes" id="UP000051574"/>
    </source>
</evidence>
<dbReference type="Gene3D" id="2.60.40.10">
    <property type="entry name" value="Immunoglobulins"/>
    <property type="match status" value="2"/>
</dbReference>
<protein>
    <submittedName>
        <fullName evidence="7">Fibronectin domain-containing protein</fullName>
    </submittedName>
</protein>
<dbReference type="SUPFAM" id="SSF48726">
    <property type="entry name" value="Immunoglobulin"/>
    <property type="match status" value="1"/>
</dbReference>
<dbReference type="InterPro" id="IPR050964">
    <property type="entry name" value="Striated_Muscle_Regulatory"/>
</dbReference>
<evidence type="ECO:0000259" key="5">
    <source>
        <dbReference type="PROSITE" id="PS50835"/>
    </source>
</evidence>
<dbReference type="EMBL" id="LJIG01022792">
    <property type="protein sequence ID" value="KRT78691.1"/>
    <property type="molecule type" value="Genomic_DNA"/>
</dbReference>
<dbReference type="FunFam" id="2.60.40.10:FF:000425">
    <property type="entry name" value="Myosin light chain kinase"/>
    <property type="match status" value="1"/>
</dbReference>
<proteinExistence type="predicted"/>
<dbReference type="Pfam" id="PF00041">
    <property type="entry name" value="fn3"/>
    <property type="match status" value="1"/>
</dbReference>
<dbReference type="GO" id="GO:0030154">
    <property type="term" value="P:cell differentiation"/>
    <property type="evidence" value="ECO:0007669"/>
    <property type="project" value="UniProtKB-ARBA"/>
</dbReference>
<evidence type="ECO:0000256" key="4">
    <source>
        <dbReference type="ARBA" id="ARBA00023319"/>
    </source>
</evidence>
<dbReference type="InterPro" id="IPR013098">
    <property type="entry name" value="Ig_I-set"/>
</dbReference>
<comment type="subcellular location">
    <subcellularLocation>
        <location evidence="1">Cytoplasm</location>
    </subcellularLocation>
</comment>
<dbReference type="SMART" id="SM00060">
    <property type="entry name" value="FN3"/>
    <property type="match status" value="1"/>
</dbReference>
<dbReference type="CDD" id="cd00063">
    <property type="entry name" value="FN3"/>
    <property type="match status" value="1"/>
</dbReference>
<evidence type="ECO:0000313" key="7">
    <source>
        <dbReference type="EMBL" id="KRT78691.1"/>
    </source>
</evidence>
<feature type="non-terminal residue" evidence="7">
    <location>
        <position position="1"/>
    </location>
</feature>
<feature type="domain" description="Ig-like" evidence="5">
    <location>
        <begin position="103"/>
        <end position="194"/>
    </location>
</feature>
<dbReference type="InterPro" id="IPR036116">
    <property type="entry name" value="FN3_sf"/>
</dbReference>
<comment type="caution">
    <text evidence="7">The sequence shown here is derived from an EMBL/GenBank/DDBJ whole genome shotgun (WGS) entry which is preliminary data.</text>
</comment>
<dbReference type="Pfam" id="PF07679">
    <property type="entry name" value="I-set"/>
    <property type="match status" value="1"/>
</dbReference>
<dbReference type="SMART" id="SM00409">
    <property type="entry name" value="IG"/>
    <property type="match status" value="1"/>
</dbReference>
<organism evidence="7 8">
    <name type="scientific">Oryctes borbonicus</name>
    <dbReference type="NCBI Taxonomy" id="1629725"/>
    <lineage>
        <taxon>Eukaryota</taxon>
        <taxon>Metazoa</taxon>
        <taxon>Ecdysozoa</taxon>
        <taxon>Arthropoda</taxon>
        <taxon>Hexapoda</taxon>
        <taxon>Insecta</taxon>
        <taxon>Pterygota</taxon>
        <taxon>Neoptera</taxon>
        <taxon>Endopterygota</taxon>
        <taxon>Coleoptera</taxon>
        <taxon>Polyphaga</taxon>
        <taxon>Scarabaeiformia</taxon>
        <taxon>Scarabaeidae</taxon>
        <taxon>Dynastinae</taxon>
        <taxon>Oryctes</taxon>
    </lineage>
</organism>
<feature type="domain" description="Fibronectin type-III" evidence="6">
    <location>
        <begin position="6"/>
        <end position="99"/>
    </location>
</feature>
<evidence type="ECO:0000256" key="2">
    <source>
        <dbReference type="ARBA" id="ARBA00022490"/>
    </source>
</evidence>
<dbReference type="InterPro" id="IPR013783">
    <property type="entry name" value="Ig-like_fold"/>
</dbReference>
<dbReference type="GO" id="GO:0009653">
    <property type="term" value="P:anatomical structure morphogenesis"/>
    <property type="evidence" value="ECO:0007669"/>
    <property type="project" value="UniProtKB-ARBA"/>
</dbReference>
<dbReference type="SMART" id="SM00408">
    <property type="entry name" value="IGc2"/>
    <property type="match status" value="1"/>
</dbReference>
<dbReference type="OrthoDB" id="10260894at2759"/>
<dbReference type="PROSITE" id="PS50835">
    <property type="entry name" value="IG_LIKE"/>
    <property type="match status" value="1"/>
</dbReference>
<dbReference type="PANTHER" id="PTHR13817">
    <property type="entry name" value="TITIN"/>
    <property type="match status" value="1"/>
</dbReference>
<evidence type="ECO:0000256" key="1">
    <source>
        <dbReference type="ARBA" id="ARBA00004496"/>
    </source>
</evidence>
<dbReference type="PANTHER" id="PTHR13817:SF171">
    <property type="entry name" value="STRETCHIN-MLCK, ISOFORM U"/>
    <property type="match status" value="1"/>
</dbReference>
<dbReference type="InterPro" id="IPR007110">
    <property type="entry name" value="Ig-like_dom"/>
</dbReference>
<dbReference type="FunFam" id="2.60.40.10:FF:000999">
    <property type="entry name" value="Uncharacterized protein, isoform D"/>
    <property type="match status" value="1"/>
</dbReference>
<gene>
    <name evidence="7" type="ORF">AMK59_8518</name>
</gene>
<dbReference type="InterPro" id="IPR003598">
    <property type="entry name" value="Ig_sub2"/>
</dbReference>
<dbReference type="GO" id="GO:0005737">
    <property type="term" value="C:cytoplasm"/>
    <property type="evidence" value="ECO:0007669"/>
    <property type="project" value="UniProtKB-SubCell"/>
</dbReference>
<keyword evidence="3" id="KW-0677">Repeat</keyword>
<keyword evidence="8" id="KW-1185">Reference proteome</keyword>
<dbReference type="InterPro" id="IPR036179">
    <property type="entry name" value="Ig-like_dom_sf"/>
</dbReference>
<evidence type="ECO:0000259" key="6">
    <source>
        <dbReference type="PROSITE" id="PS50853"/>
    </source>
</evidence>
<dbReference type="SUPFAM" id="SSF49265">
    <property type="entry name" value="Fibronectin type III"/>
    <property type="match status" value="1"/>
</dbReference>
<evidence type="ECO:0000256" key="3">
    <source>
        <dbReference type="ARBA" id="ARBA00022737"/>
    </source>
</evidence>
<dbReference type="PROSITE" id="PS50853">
    <property type="entry name" value="FN3"/>
    <property type="match status" value="1"/>
</dbReference>
<dbReference type="InterPro" id="IPR003599">
    <property type="entry name" value="Ig_sub"/>
</dbReference>
<keyword evidence="4" id="KW-0393">Immunoglobulin domain</keyword>
<dbReference type="InterPro" id="IPR003961">
    <property type="entry name" value="FN3_dom"/>
</dbReference>
<dbReference type="Proteomes" id="UP000051574">
    <property type="component" value="Unassembled WGS sequence"/>
</dbReference>
<keyword evidence="2" id="KW-0963">Cytoplasm</keyword>
<sequence>DVPGPIPGAPVVVDTGRNWISLSWGKPEHRGAAPVVAYKVEAWLKGGESRWVDLGVAGINSFDAFNLKPEGEYQFRITPRNRYGWGEAVLSDTITIGKFDELPEFIKTLPGQLKVLYGSDVTLDCEVRGSPKPYVRWYKDGIDLQNLDSKRYEIINLGEHCQLTIRNLNEEDGGRYMCEATNKIGRVSTFARLFIVDDPKLLKADKNLKL</sequence>